<dbReference type="HOGENOM" id="CLU_2236308_0_0_1"/>
<reference evidence="3" key="1">
    <citation type="journal article" date="2015" name="Genome Announc.">
        <title>Draft genome sequence of the cellulolytic fungus Chaetomium globosum.</title>
        <authorList>
            <person name="Cuomo C.A."/>
            <person name="Untereiner W.A."/>
            <person name="Ma L.-J."/>
            <person name="Grabherr M."/>
            <person name="Birren B.W."/>
        </authorList>
    </citation>
    <scope>NUCLEOTIDE SEQUENCE [LARGE SCALE GENOMIC DNA]</scope>
    <source>
        <strain evidence="3">ATCC 6205 / CBS 148.51 / DSM 1962 / NBRC 6347 / NRRL 1970</strain>
    </source>
</reference>
<gene>
    <name evidence="2" type="ORF">CHGG_09277</name>
</gene>
<protein>
    <submittedName>
        <fullName evidence="2">Uncharacterized protein</fullName>
    </submittedName>
</protein>
<dbReference type="VEuPathDB" id="FungiDB:CHGG_09277"/>
<evidence type="ECO:0000256" key="1">
    <source>
        <dbReference type="SAM" id="MobiDB-lite"/>
    </source>
</evidence>
<name>Q2GRX7_CHAGB</name>
<dbReference type="RefSeq" id="XP_001227204.1">
    <property type="nucleotide sequence ID" value="XM_001227203.1"/>
</dbReference>
<dbReference type="InParanoid" id="Q2GRX7"/>
<feature type="compositionally biased region" description="Basic residues" evidence="1">
    <location>
        <begin position="21"/>
        <end position="43"/>
    </location>
</feature>
<accession>Q2GRX7</accession>
<organism evidence="2 3">
    <name type="scientific">Chaetomium globosum (strain ATCC 6205 / CBS 148.51 / DSM 1962 / NBRC 6347 / NRRL 1970)</name>
    <name type="common">Soil fungus</name>
    <dbReference type="NCBI Taxonomy" id="306901"/>
    <lineage>
        <taxon>Eukaryota</taxon>
        <taxon>Fungi</taxon>
        <taxon>Dikarya</taxon>
        <taxon>Ascomycota</taxon>
        <taxon>Pezizomycotina</taxon>
        <taxon>Sordariomycetes</taxon>
        <taxon>Sordariomycetidae</taxon>
        <taxon>Sordariales</taxon>
        <taxon>Chaetomiaceae</taxon>
        <taxon>Chaetomium</taxon>
    </lineage>
</organism>
<keyword evidence="3" id="KW-1185">Reference proteome</keyword>
<dbReference type="Proteomes" id="UP000001056">
    <property type="component" value="Unassembled WGS sequence"/>
</dbReference>
<dbReference type="EMBL" id="CH408034">
    <property type="protein sequence ID" value="EAQ85263.1"/>
    <property type="molecule type" value="Genomic_DNA"/>
</dbReference>
<proteinExistence type="predicted"/>
<evidence type="ECO:0000313" key="3">
    <source>
        <dbReference type="Proteomes" id="UP000001056"/>
    </source>
</evidence>
<sequence length="105" mass="12082">MVGIGFLETICCLRPLPDPPKKRKSKKSKSKKKRESHHQSSKSKGKDKATVDNTDRVEYWVDSQTMITERANRDKQRYAEDEELEARLNNLPHAESSRRAGPSGW</sequence>
<dbReference type="GeneID" id="4395252"/>
<feature type="compositionally biased region" description="Basic and acidic residues" evidence="1">
    <location>
        <begin position="70"/>
        <end position="79"/>
    </location>
</feature>
<dbReference type="AlphaFoldDB" id="Q2GRX7"/>
<evidence type="ECO:0000313" key="2">
    <source>
        <dbReference type="EMBL" id="EAQ85263.1"/>
    </source>
</evidence>
<feature type="compositionally biased region" description="Basic and acidic residues" evidence="1">
    <location>
        <begin position="44"/>
        <end position="59"/>
    </location>
</feature>
<feature type="region of interest" description="Disordered" evidence="1">
    <location>
        <begin position="14"/>
        <end position="105"/>
    </location>
</feature>